<sequence length="356" mass="38772">MSPNSTPDIPDTEPAVLFRPSKKRKIYRQRATSPSQESPPPITSPIIPAPQSLDELISSTAQDVDTIAEVDMAEILRLRKIQRKAKGGVEFRAGNASATKENQELVVREEHVEGGLEEGRGVVRKFAAQTGAVGDVNKHMMAYIDSEIAKRRLGEMHISTPISASDHAGDAGAAPAGKAIAEVNRQPAALGKLHEIDLGDEARDKNVAMTNRATRRLNGECITEESAGSKKPAKVRLGRDGKPWRGKKRRGSDDIRRDQLVDEILRENKLEIYDSPSENEAPPDDDQAADDRIAEAFRKEFMDSVAARQRKQKVGPPAPTRTAGGKKEEVLAGPKLGGSRSARAAMRETMLKAAKK</sequence>
<feature type="compositionally biased region" description="Basic and acidic residues" evidence="4">
    <location>
        <begin position="289"/>
        <end position="302"/>
    </location>
</feature>
<evidence type="ECO:0000313" key="6">
    <source>
        <dbReference type="Proteomes" id="UP000696280"/>
    </source>
</evidence>
<comment type="subcellular location">
    <subcellularLocation>
        <location evidence="1">Nucleus</location>
    </subcellularLocation>
</comment>
<protein>
    <submittedName>
        <fullName evidence="5">Uncharacterized protein</fullName>
    </submittedName>
</protein>
<comment type="similarity">
    <text evidence="2">Belongs to the TLS1 family.</text>
</comment>
<dbReference type="Proteomes" id="UP000696280">
    <property type="component" value="Unassembled WGS sequence"/>
</dbReference>
<dbReference type="PANTHER" id="PTHR13486">
    <property type="entry name" value="TELOMERE LENGTH AND SILENCING PROTEIN 1 TLS1 FAMILY MEMBER"/>
    <property type="match status" value="1"/>
</dbReference>
<keyword evidence="6" id="KW-1185">Reference proteome</keyword>
<dbReference type="GO" id="GO:0000398">
    <property type="term" value="P:mRNA splicing, via spliceosome"/>
    <property type="evidence" value="ECO:0007669"/>
    <property type="project" value="TreeGrafter"/>
</dbReference>
<dbReference type="GO" id="GO:0005681">
    <property type="term" value="C:spliceosomal complex"/>
    <property type="evidence" value="ECO:0007669"/>
    <property type="project" value="TreeGrafter"/>
</dbReference>
<dbReference type="OrthoDB" id="5627at2759"/>
<feature type="region of interest" description="Disordered" evidence="4">
    <location>
        <begin position="1"/>
        <end position="49"/>
    </location>
</feature>
<feature type="region of interest" description="Disordered" evidence="4">
    <location>
        <begin position="221"/>
        <end position="356"/>
    </location>
</feature>
<dbReference type="AlphaFoldDB" id="A0A9N9PP44"/>
<evidence type="ECO:0000256" key="1">
    <source>
        <dbReference type="ARBA" id="ARBA00004123"/>
    </source>
</evidence>
<organism evidence="5 6">
    <name type="scientific">Hymenoscyphus fraxineus</name>
    <dbReference type="NCBI Taxonomy" id="746836"/>
    <lineage>
        <taxon>Eukaryota</taxon>
        <taxon>Fungi</taxon>
        <taxon>Dikarya</taxon>
        <taxon>Ascomycota</taxon>
        <taxon>Pezizomycotina</taxon>
        <taxon>Leotiomycetes</taxon>
        <taxon>Helotiales</taxon>
        <taxon>Helotiaceae</taxon>
        <taxon>Hymenoscyphus</taxon>
    </lineage>
</organism>
<feature type="compositionally biased region" description="Basic and acidic residues" evidence="4">
    <location>
        <begin position="251"/>
        <end position="272"/>
    </location>
</feature>
<evidence type="ECO:0000313" key="5">
    <source>
        <dbReference type="EMBL" id="CAG8954231.1"/>
    </source>
</evidence>
<reference evidence="5" key="1">
    <citation type="submission" date="2021-07" db="EMBL/GenBank/DDBJ databases">
        <authorList>
            <person name="Durling M."/>
        </authorList>
    </citation>
    <scope>NUCLEOTIDE SEQUENCE</scope>
</reference>
<name>A0A9N9PP44_9HELO</name>
<dbReference type="EMBL" id="CAJVRL010000056">
    <property type="protein sequence ID" value="CAG8954231.1"/>
    <property type="molecule type" value="Genomic_DNA"/>
</dbReference>
<comment type="caution">
    <text evidence="5">The sequence shown here is derived from an EMBL/GenBank/DDBJ whole genome shotgun (WGS) entry which is preliminary data.</text>
</comment>
<evidence type="ECO:0000256" key="4">
    <source>
        <dbReference type="SAM" id="MobiDB-lite"/>
    </source>
</evidence>
<evidence type="ECO:0000256" key="3">
    <source>
        <dbReference type="ARBA" id="ARBA00023242"/>
    </source>
</evidence>
<gene>
    <name evidence="5" type="ORF">HYFRA_00005851</name>
</gene>
<evidence type="ECO:0000256" key="2">
    <source>
        <dbReference type="ARBA" id="ARBA00007643"/>
    </source>
</evidence>
<keyword evidence="3" id="KW-0539">Nucleus</keyword>
<dbReference type="PANTHER" id="PTHR13486:SF2">
    <property type="entry name" value="SPLICING FACTOR C9ORF78"/>
    <property type="match status" value="1"/>
</dbReference>
<proteinExistence type="inferred from homology"/>
<dbReference type="InterPro" id="IPR010756">
    <property type="entry name" value="Tls1-like"/>
</dbReference>
<dbReference type="Pfam" id="PF07052">
    <property type="entry name" value="Hep_59"/>
    <property type="match status" value="1"/>
</dbReference>
<accession>A0A9N9PP44</accession>